<evidence type="ECO:0000256" key="6">
    <source>
        <dbReference type="ARBA" id="ARBA00023242"/>
    </source>
</evidence>
<keyword evidence="4" id="KW-0238">DNA-binding</keyword>
<keyword evidence="2" id="KW-0862">Zinc</keyword>
<dbReference type="PANTHER" id="PTHR36206">
    <property type="entry name" value="ASPERCRYPTIN BIOSYNTHESIS CLUSTER-SPECIFIC TRANSCRIPTION REGULATOR ATNN-RELATED"/>
    <property type="match status" value="1"/>
</dbReference>
<dbReference type="GO" id="GO:0008270">
    <property type="term" value="F:zinc ion binding"/>
    <property type="evidence" value="ECO:0007669"/>
    <property type="project" value="InterPro"/>
</dbReference>
<dbReference type="Pfam" id="PF11951">
    <property type="entry name" value="Fungal_trans_2"/>
    <property type="match status" value="1"/>
</dbReference>
<keyword evidence="5" id="KW-0804">Transcription</keyword>
<feature type="domain" description="Zn(2)-C6 fungal-type" evidence="7">
    <location>
        <begin position="15"/>
        <end position="43"/>
    </location>
</feature>
<dbReference type="InterPro" id="IPR052360">
    <property type="entry name" value="Transcr_Regulatory_Proteins"/>
</dbReference>
<protein>
    <recommendedName>
        <fullName evidence="7">Zn(2)-C6 fungal-type domain-containing protein</fullName>
    </recommendedName>
</protein>
<dbReference type="RefSeq" id="XP_013317283.1">
    <property type="nucleotide sequence ID" value="XM_013461829.1"/>
</dbReference>
<dbReference type="Proteomes" id="UP000054342">
    <property type="component" value="Unassembled WGS sequence"/>
</dbReference>
<dbReference type="HOGENOM" id="CLU_037867_0_0_1"/>
<gene>
    <name evidence="8" type="ORF">PV05_05336</name>
</gene>
<dbReference type="PROSITE" id="PS00463">
    <property type="entry name" value="ZN2_CY6_FUNGAL_1"/>
    <property type="match status" value="1"/>
</dbReference>
<dbReference type="CDD" id="cd00067">
    <property type="entry name" value="GAL4"/>
    <property type="match status" value="1"/>
</dbReference>
<keyword evidence="1" id="KW-0479">Metal-binding</keyword>
<evidence type="ECO:0000256" key="1">
    <source>
        <dbReference type="ARBA" id="ARBA00022723"/>
    </source>
</evidence>
<keyword evidence="9" id="KW-1185">Reference proteome</keyword>
<accession>A0A0D2F9J7</accession>
<reference evidence="8 9" key="1">
    <citation type="submission" date="2015-01" db="EMBL/GenBank/DDBJ databases">
        <title>The Genome Sequence of Exophiala xenobiotica CBS118157.</title>
        <authorList>
            <consortium name="The Broad Institute Genomics Platform"/>
            <person name="Cuomo C."/>
            <person name="de Hoog S."/>
            <person name="Gorbushina A."/>
            <person name="Stielow B."/>
            <person name="Teixiera M."/>
            <person name="Abouelleil A."/>
            <person name="Chapman S.B."/>
            <person name="Priest M."/>
            <person name="Young S.K."/>
            <person name="Wortman J."/>
            <person name="Nusbaum C."/>
            <person name="Birren B."/>
        </authorList>
    </citation>
    <scope>NUCLEOTIDE SEQUENCE [LARGE SCALE GENOMIC DNA]</scope>
    <source>
        <strain evidence="8 9">CBS 118157</strain>
    </source>
</reference>
<dbReference type="STRING" id="348802.A0A0D2F9J7"/>
<evidence type="ECO:0000256" key="3">
    <source>
        <dbReference type="ARBA" id="ARBA00023015"/>
    </source>
</evidence>
<evidence type="ECO:0000259" key="7">
    <source>
        <dbReference type="PROSITE" id="PS50048"/>
    </source>
</evidence>
<sequence>MSQRQRKWHMKTRTGCKTCKIRKKKCDETKPTCLRCIRDKFTCDGYDPPRAWVFKPSQKDDLGSGSPPDKATESSILSLIDQENDLSQWNSTSSELDTCSLSLVAPSSPWAAETDRNFCQYFLSQFAPMLSTTAQWEYFWHSTVPQAAWSDSSISHAMVAVAATFESRKSGVDRTELILHRSNLAIRAFAAQQASTDIGLIMCRLFSSMAQCKGDFRTATMHMNSGQKILQEATRTRKAKSSDILRLMAPTLLALSTYTIDDSDFVTRISPDRWESFRILKSIHLEYGRLLRSFTSAHWDRAAPGTNSLLSIAWSTLTQAFSSTLHPDVISFAEDPVVPVAQIIPTLQAEEALLSIDELNAEFRSLIRDLQYNFHTAEGEASFSQAMRRRIRRLVDNYVVQAAEVEPRMTAGTFWHEYDFPHCCIDSHLSKCELSESKLYETHLGNTEVLDFERKKHDFYVEHVCQYRSGFMPT</sequence>
<dbReference type="Pfam" id="PF00172">
    <property type="entry name" value="Zn_clus"/>
    <property type="match status" value="1"/>
</dbReference>
<dbReference type="InterPro" id="IPR036864">
    <property type="entry name" value="Zn2-C6_fun-type_DNA-bd_sf"/>
</dbReference>
<dbReference type="PANTHER" id="PTHR36206:SF12">
    <property type="entry name" value="ASPERCRYPTIN BIOSYNTHESIS CLUSTER-SPECIFIC TRANSCRIPTION REGULATOR ATNN-RELATED"/>
    <property type="match status" value="1"/>
</dbReference>
<organism evidence="8 9">
    <name type="scientific">Exophiala xenobiotica</name>
    <dbReference type="NCBI Taxonomy" id="348802"/>
    <lineage>
        <taxon>Eukaryota</taxon>
        <taxon>Fungi</taxon>
        <taxon>Dikarya</taxon>
        <taxon>Ascomycota</taxon>
        <taxon>Pezizomycotina</taxon>
        <taxon>Eurotiomycetes</taxon>
        <taxon>Chaetothyriomycetidae</taxon>
        <taxon>Chaetothyriales</taxon>
        <taxon>Herpotrichiellaceae</taxon>
        <taxon>Exophiala</taxon>
    </lineage>
</organism>
<dbReference type="GO" id="GO:0003677">
    <property type="term" value="F:DNA binding"/>
    <property type="evidence" value="ECO:0007669"/>
    <property type="project" value="UniProtKB-KW"/>
</dbReference>
<evidence type="ECO:0000256" key="2">
    <source>
        <dbReference type="ARBA" id="ARBA00022833"/>
    </source>
</evidence>
<dbReference type="GeneID" id="25327244"/>
<dbReference type="SUPFAM" id="SSF57701">
    <property type="entry name" value="Zn2/Cys6 DNA-binding domain"/>
    <property type="match status" value="1"/>
</dbReference>
<dbReference type="AlphaFoldDB" id="A0A0D2F9J7"/>
<evidence type="ECO:0000256" key="4">
    <source>
        <dbReference type="ARBA" id="ARBA00023125"/>
    </source>
</evidence>
<keyword evidence="3" id="KW-0805">Transcription regulation</keyword>
<dbReference type="InterPro" id="IPR001138">
    <property type="entry name" value="Zn2Cys6_DnaBD"/>
</dbReference>
<dbReference type="EMBL" id="KN847319">
    <property type="protein sequence ID" value="KIW56699.1"/>
    <property type="molecule type" value="Genomic_DNA"/>
</dbReference>
<evidence type="ECO:0000256" key="5">
    <source>
        <dbReference type="ARBA" id="ARBA00023163"/>
    </source>
</evidence>
<proteinExistence type="predicted"/>
<name>A0A0D2F9J7_9EURO</name>
<dbReference type="GO" id="GO:0000981">
    <property type="term" value="F:DNA-binding transcription factor activity, RNA polymerase II-specific"/>
    <property type="evidence" value="ECO:0007669"/>
    <property type="project" value="InterPro"/>
</dbReference>
<keyword evidence="6" id="KW-0539">Nucleus</keyword>
<dbReference type="OrthoDB" id="3509362at2759"/>
<dbReference type="InterPro" id="IPR021858">
    <property type="entry name" value="Fun_TF"/>
</dbReference>
<dbReference type="Gene3D" id="4.10.240.10">
    <property type="entry name" value="Zn(2)-C6 fungal-type DNA-binding domain"/>
    <property type="match status" value="1"/>
</dbReference>
<evidence type="ECO:0000313" key="9">
    <source>
        <dbReference type="Proteomes" id="UP000054342"/>
    </source>
</evidence>
<dbReference type="PROSITE" id="PS50048">
    <property type="entry name" value="ZN2_CY6_FUNGAL_2"/>
    <property type="match status" value="1"/>
</dbReference>
<evidence type="ECO:0000313" key="8">
    <source>
        <dbReference type="EMBL" id="KIW56699.1"/>
    </source>
</evidence>
<dbReference type="SMART" id="SM00066">
    <property type="entry name" value="GAL4"/>
    <property type="match status" value="1"/>
</dbReference>